<name>A0A239IPE8_9BACT</name>
<evidence type="ECO:0000313" key="3">
    <source>
        <dbReference type="EMBL" id="SNS95427.1"/>
    </source>
</evidence>
<keyword evidence="2" id="KW-0732">Signal</keyword>
<feature type="compositionally biased region" description="Polar residues" evidence="1">
    <location>
        <begin position="322"/>
        <end position="339"/>
    </location>
</feature>
<dbReference type="AlphaFoldDB" id="A0A239IPE8"/>
<proteinExistence type="predicted"/>
<keyword evidence="4" id="KW-1185">Reference proteome</keyword>
<reference evidence="3 4" key="1">
    <citation type="submission" date="2017-06" db="EMBL/GenBank/DDBJ databases">
        <authorList>
            <person name="Kim H.J."/>
            <person name="Triplett B.A."/>
        </authorList>
    </citation>
    <scope>NUCLEOTIDE SEQUENCE [LARGE SCALE GENOMIC DNA]</scope>
    <source>
        <strain evidence="3 4">DSM 18704</strain>
    </source>
</reference>
<organism evidence="3 4">
    <name type="scientific">Granulicella rosea</name>
    <dbReference type="NCBI Taxonomy" id="474952"/>
    <lineage>
        <taxon>Bacteria</taxon>
        <taxon>Pseudomonadati</taxon>
        <taxon>Acidobacteriota</taxon>
        <taxon>Terriglobia</taxon>
        <taxon>Terriglobales</taxon>
        <taxon>Acidobacteriaceae</taxon>
        <taxon>Granulicella</taxon>
    </lineage>
</organism>
<evidence type="ECO:0000256" key="1">
    <source>
        <dbReference type="SAM" id="MobiDB-lite"/>
    </source>
</evidence>
<evidence type="ECO:0000256" key="2">
    <source>
        <dbReference type="SAM" id="SignalP"/>
    </source>
</evidence>
<sequence>MLGGARWSKCIAGLALCLGVVAAHASVALLMEEPYGEFGTFNPTGHAAVYLNHVCAQTPTELRMCRPGELGVVISRYHKVNGYDWVAIPLIPYLYSVDTAAEVPTSVTKEQVAAIRDAYRREHLLGIAPSTPDGAAPKGEWIQLVGSSYDRTIHGFMVETTREQDERFIALQNDKRNHGHFNLLFHNCADFSRVVLDTYFPHSIHRNFIADVGMTTPKQVAKSLVKYSRKHPELKMSAFDIRQVAGTVPRSQKIDGVTESVVKRKRYLIPMVVLMPEFTGGVVVAYLVDGRGSLPKEASVFQVNDPQSLVDGRAQASAAPAITTTSGQVSRSTANAKPI</sequence>
<feature type="region of interest" description="Disordered" evidence="1">
    <location>
        <begin position="314"/>
        <end position="339"/>
    </location>
</feature>
<accession>A0A239IPE8</accession>
<dbReference type="Proteomes" id="UP000198356">
    <property type="component" value="Unassembled WGS sequence"/>
</dbReference>
<protein>
    <recommendedName>
        <fullName evidence="5">DUF4105 domain-containing protein</fullName>
    </recommendedName>
</protein>
<evidence type="ECO:0000313" key="4">
    <source>
        <dbReference type="Proteomes" id="UP000198356"/>
    </source>
</evidence>
<evidence type="ECO:0008006" key="5">
    <source>
        <dbReference type="Google" id="ProtNLM"/>
    </source>
</evidence>
<gene>
    <name evidence="3" type="ORF">SAMN05421770_103210</name>
</gene>
<feature type="chain" id="PRO_5013212415" description="DUF4105 domain-containing protein" evidence="2">
    <location>
        <begin position="26"/>
        <end position="339"/>
    </location>
</feature>
<feature type="signal peptide" evidence="2">
    <location>
        <begin position="1"/>
        <end position="25"/>
    </location>
</feature>
<dbReference type="EMBL" id="FZOU01000003">
    <property type="protein sequence ID" value="SNS95427.1"/>
    <property type="molecule type" value="Genomic_DNA"/>
</dbReference>